<evidence type="ECO:0000256" key="3">
    <source>
        <dbReference type="ARBA" id="ARBA00023125"/>
    </source>
</evidence>
<organism evidence="6 7">
    <name type="scientific">Conexibacter woesei (strain DSM 14684 / CCUG 47730 / CIP 108061 / JCM 11494 / NBRC 100937 / ID131577)</name>
    <dbReference type="NCBI Taxonomy" id="469383"/>
    <lineage>
        <taxon>Bacteria</taxon>
        <taxon>Bacillati</taxon>
        <taxon>Actinomycetota</taxon>
        <taxon>Thermoleophilia</taxon>
        <taxon>Solirubrobacterales</taxon>
        <taxon>Conexibacteraceae</taxon>
        <taxon>Conexibacter</taxon>
    </lineage>
</organism>
<protein>
    <submittedName>
        <fullName evidence="6">Transcriptional regulator, LysR family</fullName>
    </submittedName>
</protein>
<dbReference type="OrthoDB" id="3181812at2"/>
<dbReference type="AlphaFoldDB" id="D3F4F4"/>
<feature type="domain" description="HTH lysR-type" evidence="5">
    <location>
        <begin position="1"/>
        <end position="58"/>
    </location>
</feature>
<dbReference type="STRING" id="469383.Cwoe_2101"/>
<evidence type="ECO:0000256" key="4">
    <source>
        <dbReference type="ARBA" id="ARBA00023163"/>
    </source>
</evidence>
<dbReference type="Pfam" id="PF03466">
    <property type="entry name" value="LysR_substrate"/>
    <property type="match status" value="1"/>
</dbReference>
<dbReference type="GO" id="GO:0003700">
    <property type="term" value="F:DNA-binding transcription factor activity"/>
    <property type="evidence" value="ECO:0007669"/>
    <property type="project" value="InterPro"/>
</dbReference>
<keyword evidence="2" id="KW-0805">Transcription regulation</keyword>
<dbReference type="PANTHER" id="PTHR30419:SF8">
    <property type="entry name" value="NITROGEN ASSIMILATION TRANSCRIPTIONAL ACTIVATOR-RELATED"/>
    <property type="match status" value="1"/>
</dbReference>
<reference evidence="7" key="2">
    <citation type="submission" date="2010-01" db="EMBL/GenBank/DDBJ databases">
        <title>The complete genome of Conexibacter woesei DSM 14684.</title>
        <authorList>
            <consortium name="US DOE Joint Genome Institute (JGI-PGF)"/>
            <person name="Lucas S."/>
            <person name="Copeland A."/>
            <person name="Lapidus A."/>
            <person name="Glavina del Rio T."/>
            <person name="Dalin E."/>
            <person name="Tice H."/>
            <person name="Bruce D."/>
            <person name="Goodwin L."/>
            <person name="Pitluck S."/>
            <person name="Kyrpides N."/>
            <person name="Mavromatis K."/>
            <person name="Ivanova N."/>
            <person name="Mikhailova N."/>
            <person name="Chertkov O."/>
            <person name="Brettin T."/>
            <person name="Detter J.C."/>
            <person name="Han C."/>
            <person name="Larimer F."/>
            <person name="Land M."/>
            <person name="Hauser L."/>
            <person name="Markowitz V."/>
            <person name="Cheng J.-F."/>
            <person name="Hugenholtz P."/>
            <person name="Woyke T."/>
            <person name="Wu D."/>
            <person name="Pukall R."/>
            <person name="Steenblock K."/>
            <person name="Schneider S."/>
            <person name="Klenk H.-P."/>
            <person name="Eisen J.A."/>
        </authorList>
    </citation>
    <scope>NUCLEOTIDE SEQUENCE [LARGE SCALE GENOMIC DNA]</scope>
    <source>
        <strain evidence="7">DSM 14684 / CIP 108061 / JCM 11494 / NBRC 100937 / ID131577</strain>
    </source>
</reference>
<evidence type="ECO:0000313" key="7">
    <source>
        <dbReference type="Proteomes" id="UP000008229"/>
    </source>
</evidence>
<comment type="similarity">
    <text evidence="1">Belongs to the LysR transcriptional regulatory family.</text>
</comment>
<dbReference type="InterPro" id="IPR036388">
    <property type="entry name" value="WH-like_DNA-bd_sf"/>
</dbReference>
<keyword evidence="7" id="KW-1185">Reference proteome</keyword>
<dbReference type="HOGENOM" id="CLU_039613_6_1_11"/>
<dbReference type="Proteomes" id="UP000008229">
    <property type="component" value="Chromosome"/>
</dbReference>
<evidence type="ECO:0000259" key="5">
    <source>
        <dbReference type="PROSITE" id="PS50931"/>
    </source>
</evidence>
<sequence>MNLRHLTTFVTIVESGTLTEAARRLYKTQGAVSHDLKELESALGLALIDRSGQRIQVTAAGETLLPVITDVLRRVREVERVGRKLREGELGVVRVGTLPSLGTFVLAHLVEFQRSFPDVRFTLFTELQTVLADWLADGRIDLVLAQPELSSRLEAHTLDAEEAYVVVPSDDPLAERDTVCAEDLVGRPFIGFVRDTQSTRLAEEFFRPVGRYPDPAIEVEDFRLMAGLIRQRLGIGLMPASALVAEAPDDLIGLRTSPALSRPLVLLTDIRQRDSSSVTALRDQLLERWRAPVYGAPAGGAAAQ</sequence>
<dbReference type="InterPro" id="IPR050950">
    <property type="entry name" value="HTH-type_LysR_regulators"/>
</dbReference>
<evidence type="ECO:0000313" key="6">
    <source>
        <dbReference type="EMBL" id="ADB50526.1"/>
    </source>
</evidence>
<dbReference type="InterPro" id="IPR036390">
    <property type="entry name" value="WH_DNA-bd_sf"/>
</dbReference>
<dbReference type="CDD" id="cd05466">
    <property type="entry name" value="PBP2_LTTR_substrate"/>
    <property type="match status" value="1"/>
</dbReference>
<dbReference type="GO" id="GO:0005829">
    <property type="term" value="C:cytosol"/>
    <property type="evidence" value="ECO:0007669"/>
    <property type="project" value="TreeGrafter"/>
</dbReference>
<proteinExistence type="inferred from homology"/>
<dbReference type="GO" id="GO:0003677">
    <property type="term" value="F:DNA binding"/>
    <property type="evidence" value="ECO:0007669"/>
    <property type="project" value="UniProtKB-KW"/>
</dbReference>
<dbReference type="RefSeq" id="WP_012933577.1">
    <property type="nucleotide sequence ID" value="NC_013739.1"/>
</dbReference>
<dbReference type="InterPro" id="IPR000847">
    <property type="entry name" value="LysR_HTH_N"/>
</dbReference>
<reference evidence="6 7" key="1">
    <citation type="journal article" date="2010" name="Stand. Genomic Sci.">
        <title>Complete genome sequence of Conexibacter woesei type strain (ID131577).</title>
        <authorList>
            <person name="Pukall R."/>
            <person name="Lapidus A."/>
            <person name="Glavina Del Rio T."/>
            <person name="Copeland A."/>
            <person name="Tice H."/>
            <person name="Cheng J.-F."/>
            <person name="Lucas S."/>
            <person name="Chen F."/>
            <person name="Nolan M."/>
            <person name="Bruce D."/>
            <person name="Goodwin L."/>
            <person name="Pitluck S."/>
            <person name="Mavromatis K."/>
            <person name="Ivanova N."/>
            <person name="Ovchinnikova G."/>
            <person name="Pati A."/>
            <person name="Chen A."/>
            <person name="Palaniappan K."/>
            <person name="Land M."/>
            <person name="Hauser L."/>
            <person name="Chang Y.-J."/>
            <person name="Jeffries C.D."/>
            <person name="Chain P."/>
            <person name="Meincke L."/>
            <person name="Sims D."/>
            <person name="Brettin T."/>
            <person name="Detter J.C."/>
            <person name="Rohde M."/>
            <person name="Goeker M."/>
            <person name="Bristow J."/>
            <person name="Eisen J.A."/>
            <person name="Markowitz V."/>
            <person name="Kyrpides N.C."/>
            <person name="Klenk H.-P."/>
            <person name="Hugenholtz P."/>
        </authorList>
    </citation>
    <scope>NUCLEOTIDE SEQUENCE [LARGE SCALE GENOMIC DNA]</scope>
    <source>
        <strain evidence="7">DSM 14684 / CIP 108061 / JCM 11494 / NBRC 100937 / ID131577</strain>
    </source>
</reference>
<accession>D3F4F4</accession>
<keyword evidence="3" id="KW-0238">DNA-binding</keyword>
<dbReference type="PANTHER" id="PTHR30419">
    <property type="entry name" value="HTH-TYPE TRANSCRIPTIONAL REGULATOR YBHD"/>
    <property type="match status" value="1"/>
</dbReference>
<dbReference type="PRINTS" id="PR00039">
    <property type="entry name" value="HTHLYSR"/>
</dbReference>
<dbReference type="Pfam" id="PF00126">
    <property type="entry name" value="HTH_1"/>
    <property type="match status" value="1"/>
</dbReference>
<dbReference type="eggNOG" id="COG0583">
    <property type="taxonomic scope" value="Bacteria"/>
</dbReference>
<dbReference type="InterPro" id="IPR005119">
    <property type="entry name" value="LysR_subst-bd"/>
</dbReference>
<gene>
    <name evidence="6" type="ordered locus">Cwoe_2101</name>
</gene>
<name>D3F4F4_CONWI</name>
<evidence type="ECO:0000256" key="1">
    <source>
        <dbReference type="ARBA" id="ARBA00009437"/>
    </source>
</evidence>
<dbReference type="EMBL" id="CP001854">
    <property type="protein sequence ID" value="ADB50526.1"/>
    <property type="molecule type" value="Genomic_DNA"/>
</dbReference>
<dbReference type="PROSITE" id="PS50931">
    <property type="entry name" value="HTH_LYSR"/>
    <property type="match status" value="1"/>
</dbReference>
<dbReference type="KEGG" id="cwo:Cwoe_2101"/>
<evidence type="ECO:0000256" key="2">
    <source>
        <dbReference type="ARBA" id="ARBA00023015"/>
    </source>
</evidence>
<keyword evidence="4" id="KW-0804">Transcription</keyword>
<dbReference type="Gene3D" id="1.10.10.10">
    <property type="entry name" value="Winged helix-like DNA-binding domain superfamily/Winged helix DNA-binding domain"/>
    <property type="match status" value="1"/>
</dbReference>
<dbReference type="SUPFAM" id="SSF53850">
    <property type="entry name" value="Periplasmic binding protein-like II"/>
    <property type="match status" value="1"/>
</dbReference>
<dbReference type="Gene3D" id="3.40.190.290">
    <property type="match status" value="1"/>
</dbReference>
<dbReference type="SUPFAM" id="SSF46785">
    <property type="entry name" value="Winged helix' DNA-binding domain"/>
    <property type="match status" value="1"/>
</dbReference>
<dbReference type="FunFam" id="1.10.10.10:FF:000001">
    <property type="entry name" value="LysR family transcriptional regulator"/>
    <property type="match status" value="1"/>
</dbReference>